<accession>I0J3H2</accession>
<organism evidence="2">
    <name type="scientific">Arabidopsis halleri subsp. halleri</name>
    <name type="common">Arabis halleri</name>
    <dbReference type="NCBI Taxonomy" id="81971"/>
    <lineage>
        <taxon>Eukaryota</taxon>
        <taxon>Viridiplantae</taxon>
        <taxon>Streptophyta</taxon>
        <taxon>Embryophyta</taxon>
        <taxon>Tracheophyta</taxon>
        <taxon>Spermatophyta</taxon>
        <taxon>Magnoliopsida</taxon>
        <taxon>eudicotyledons</taxon>
        <taxon>Gunneridae</taxon>
        <taxon>Pentapetalae</taxon>
        <taxon>rosids</taxon>
        <taxon>malvids</taxon>
        <taxon>Brassicales</taxon>
        <taxon>Brassicaceae</taxon>
        <taxon>Camelineae</taxon>
        <taxon>Arabidopsis</taxon>
    </lineage>
</organism>
<dbReference type="AlphaFoldDB" id="I0J3H2"/>
<reference evidence="2" key="1">
    <citation type="journal article" date="2013" name="New Phytol.">
        <title>Plant Defensin type 1 (PDF1): protein promiscuity and expression variation within the Arabidopsis genus shed light on zinc tolerance acquisition in Arabidopsis halleri.</title>
        <authorList>
            <person name="Shahzad Z."/>
            <person name="Ranwez V."/>
            <person name="Fizames C."/>
            <person name="Marques L."/>
            <person name="Le Martret B."/>
            <person name="Alassimone J."/>
            <person name="Gode C."/>
            <person name="Lacombe E."/>
            <person name="Castillo T."/>
            <person name="Saumitou-Laprade P."/>
            <person name="Berthomieu P."/>
            <person name="Gosti F."/>
        </authorList>
    </citation>
    <scope>NUCLEOTIDE SEQUENCE</scope>
    <source>
        <tissue evidence="2">Leaves</tissue>
    </source>
</reference>
<name>I0J3H2_ARAHH</name>
<feature type="region of interest" description="Disordered" evidence="1">
    <location>
        <begin position="1"/>
        <end position="53"/>
    </location>
</feature>
<feature type="region of interest" description="Disordered" evidence="1">
    <location>
        <begin position="76"/>
        <end position="111"/>
    </location>
</feature>
<feature type="compositionally biased region" description="Basic and acidic residues" evidence="1">
    <location>
        <begin position="17"/>
        <end position="31"/>
    </location>
</feature>
<evidence type="ECO:0000256" key="1">
    <source>
        <dbReference type="SAM" id="MobiDB-lite"/>
    </source>
</evidence>
<proteinExistence type="predicted"/>
<evidence type="ECO:0000313" key="2">
    <source>
        <dbReference type="EMBL" id="CCD74532.1"/>
    </source>
</evidence>
<sequence>MGLVSRDGSVEQTGKSGEGKGIRGSETERRASGTKIVKGGRSKGKGMRSNVSTRGLVFGPLRGEVAGMSACKRLRVDDRNAGRPGGVFKSGSRVTPGEGRLPPSKGIDGERAELPSARDGTLMELVPQGITGTPSSRNGEQ</sequence>
<dbReference type="EMBL" id="HE601752">
    <property type="protein sequence ID" value="CCD74532.1"/>
    <property type="molecule type" value="Genomic_DNA"/>
</dbReference>
<protein>
    <submittedName>
        <fullName evidence="2">Uncharacterized protein</fullName>
    </submittedName>
</protein>